<dbReference type="EMBL" id="UYYF01000205">
    <property type="protein sequence ID" value="VDM97031.1"/>
    <property type="molecule type" value="Genomic_DNA"/>
</dbReference>
<proteinExistence type="predicted"/>
<name>A0A0N5CMZ4_THECL</name>
<feature type="compositionally biased region" description="Basic residues" evidence="1">
    <location>
        <begin position="1019"/>
        <end position="1037"/>
    </location>
</feature>
<keyword evidence="3" id="KW-1185">Reference proteome</keyword>
<feature type="region of interest" description="Disordered" evidence="1">
    <location>
        <begin position="300"/>
        <end position="348"/>
    </location>
</feature>
<dbReference type="WBParaSite" id="TCLT_0000153501-mRNA-1">
    <property type="protein sequence ID" value="TCLT_0000153501-mRNA-1"/>
    <property type="gene ID" value="TCLT_0000153501"/>
</dbReference>
<feature type="compositionally biased region" description="Acidic residues" evidence="1">
    <location>
        <begin position="1047"/>
        <end position="1060"/>
    </location>
</feature>
<feature type="compositionally biased region" description="Basic residues" evidence="1">
    <location>
        <begin position="897"/>
        <end position="907"/>
    </location>
</feature>
<feature type="compositionally biased region" description="Polar residues" evidence="1">
    <location>
        <begin position="320"/>
        <end position="330"/>
    </location>
</feature>
<evidence type="ECO:0000313" key="4">
    <source>
        <dbReference type="WBParaSite" id="TCLT_0000153501-mRNA-1"/>
    </source>
</evidence>
<feature type="compositionally biased region" description="Low complexity" evidence="1">
    <location>
        <begin position="992"/>
        <end position="1004"/>
    </location>
</feature>
<feature type="compositionally biased region" description="Basic and acidic residues" evidence="1">
    <location>
        <begin position="258"/>
        <end position="271"/>
    </location>
</feature>
<dbReference type="OMA" id="ICCTSNT"/>
<protein>
    <submittedName>
        <fullName evidence="4">WH2 domain-containing protein</fullName>
    </submittedName>
</protein>
<dbReference type="Proteomes" id="UP000276776">
    <property type="component" value="Unassembled WGS sequence"/>
</dbReference>
<dbReference type="STRING" id="103827.A0A0N5CMZ4"/>
<evidence type="ECO:0000313" key="2">
    <source>
        <dbReference type="EMBL" id="VDM97031.1"/>
    </source>
</evidence>
<feature type="region of interest" description="Disordered" evidence="1">
    <location>
        <begin position="250"/>
        <end position="271"/>
    </location>
</feature>
<feature type="region of interest" description="Disordered" evidence="1">
    <location>
        <begin position="452"/>
        <end position="484"/>
    </location>
</feature>
<organism evidence="4">
    <name type="scientific">Thelazia callipaeda</name>
    <name type="common">Oriental eyeworm</name>
    <name type="synonym">Parasitic nematode</name>
    <dbReference type="NCBI Taxonomy" id="103827"/>
    <lineage>
        <taxon>Eukaryota</taxon>
        <taxon>Metazoa</taxon>
        <taxon>Ecdysozoa</taxon>
        <taxon>Nematoda</taxon>
        <taxon>Chromadorea</taxon>
        <taxon>Rhabditida</taxon>
        <taxon>Spirurina</taxon>
        <taxon>Spiruromorpha</taxon>
        <taxon>Thelazioidea</taxon>
        <taxon>Thelaziidae</taxon>
        <taxon>Thelazia</taxon>
    </lineage>
</organism>
<accession>A0A0N5CMZ4</accession>
<dbReference type="AlphaFoldDB" id="A0A0N5CMZ4"/>
<gene>
    <name evidence="2" type="ORF">TCLT_LOCUS1536</name>
</gene>
<feature type="compositionally biased region" description="Low complexity" evidence="1">
    <location>
        <begin position="910"/>
        <end position="921"/>
    </location>
</feature>
<feature type="compositionally biased region" description="Basic residues" evidence="1">
    <location>
        <begin position="305"/>
        <end position="316"/>
    </location>
</feature>
<feature type="region of interest" description="Disordered" evidence="1">
    <location>
        <begin position="109"/>
        <end position="143"/>
    </location>
</feature>
<feature type="compositionally biased region" description="Basic and acidic residues" evidence="1">
    <location>
        <begin position="829"/>
        <end position="896"/>
    </location>
</feature>
<feature type="compositionally biased region" description="Basic and acidic residues" evidence="1">
    <location>
        <begin position="950"/>
        <end position="986"/>
    </location>
</feature>
<feature type="region of interest" description="Disordered" evidence="1">
    <location>
        <begin position="1"/>
        <end position="29"/>
    </location>
</feature>
<reference evidence="4" key="1">
    <citation type="submission" date="2016-04" db="UniProtKB">
        <authorList>
            <consortium name="WormBaseParasite"/>
        </authorList>
    </citation>
    <scope>IDENTIFICATION</scope>
</reference>
<feature type="compositionally biased region" description="Basic and acidic residues" evidence="1">
    <location>
        <begin position="749"/>
        <end position="819"/>
    </location>
</feature>
<reference evidence="2 3" key="2">
    <citation type="submission" date="2018-11" db="EMBL/GenBank/DDBJ databases">
        <authorList>
            <consortium name="Pathogen Informatics"/>
        </authorList>
    </citation>
    <scope>NUCLEOTIDE SEQUENCE [LARGE SCALE GENOMIC DNA]</scope>
</reference>
<evidence type="ECO:0000313" key="3">
    <source>
        <dbReference type="Proteomes" id="UP000276776"/>
    </source>
</evidence>
<feature type="compositionally biased region" description="Basic and acidic residues" evidence="1">
    <location>
        <begin position="113"/>
        <end position="142"/>
    </location>
</feature>
<feature type="compositionally biased region" description="Low complexity" evidence="1">
    <location>
        <begin position="338"/>
        <end position="348"/>
    </location>
</feature>
<feature type="region of interest" description="Disordered" evidence="1">
    <location>
        <begin position="940"/>
        <end position="1060"/>
    </location>
</feature>
<evidence type="ECO:0000256" key="1">
    <source>
        <dbReference type="SAM" id="MobiDB-lite"/>
    </source>
</evidence>
<dbReference type="OrthoDB" id="6407164at2759"/>
<sequence length="1060" mass="117803">TTGQSCNSQQPASPVVSRSDQNIESVNNTPGISLQTTAVSSSCTGICLARLLPPPVPSALILNPVAVASLCEGMEQQEHGKLDETDANNDKSANKYEINSRFQQSFPSLKISVDNEKSNEEKGKRTVEQHSEAENQHHKSDDCQLGNKILHDVGSHDSADNELSSITSNRIEEIANTLVNVLQHHSKASTSTTFSTPSDVLSGAHNSHLSNRFIQKSNDDVFCAKNSSRVSSKRCKWPWGNDPIKNHCAIPLDGSANRTKDPRQRQQKAEPHSVIILSLPKFVHDHHSYINNAQNAFPDSFRSSLHQKRNSKRSKIRNMVQLSNSPSPQNFAERLAHSSVSRSESSNSEVMLSPDLSCSATQISLVASTIDIFGDTSPANNSSAYRERLDALAATFQNIEQKFQKTKQNSNLDYDRKVSLQRIYKFEEELERLKARTVPSSAAAISIASTCSNPTSSTYSDSFPKSRMSGNETTSTTDSRNVEIQKSSRIPLSVSIPLQSFPVSSITSSIHLASICCTSNTASNLPSPQFTNASLRKPVIISSSQNVNNQSNLRVTYPPNFCIPPPPLPQPPVPPTLSSTTCKPAPVGTTLISAPPPPPPLMTDTTFHSNDSSSSNHISLLQPSRASCPQMNLLSSSWKMASKPSTPPPPSVHPFITPKQFSSPISTPKSVSAGSGITAAEVGKVQAWTQGADKIQIKDKEHVKMSSKLLIHEKKVSKDYPNKRPSLSELFRQQAQDSSKVRKKQFKKVPADDSSELKHDRSEVKQDKPSEESQKETFESAKDKEHVKAEKKERLSQQKVEKVSGKKHSDGRASQERKSKSSQLKQRKDKNEKAEVCETSKNCDEGEEHDIERKAERSVEKNSKRSKQKEKEKRSNDCTKKRQEEQCKGKEQDRKKKELMKRRKRKKESSTSSSKGTSSSEVELHSFDRELKRLFMEEEASGFMGLSMYDRVKQRSSSKPDDMARKNRALELLQERTQSRRNEQNRPKRVQLESSSSDENNLSDGQESDNSSVCITRTRGSKKKKPGQKRKATKKSRAVVQKKPITDEETEFDNEESEAS</sequence>
<feature type="region of interest" description="Disordered" evidence="1">
    <location>
        <begin position="732"/>
        <end position="926"/>
    </location>
</feature>